<dbReference type="AlphaFoldDB" id="A0A251TK75"/>
<name>A0A251TK75_HELAN</name>
<evidence type="ECO:0000313" key="2">
    <source>
        <dbReference type="Proteomes" id="UP000215914"/>
    </source>
</evidence>
<sequence length="61" mass="7125">MFDLVHVLSLNLRYFGEEKNLPYSEQKEEFLKALKENQALVLVGEDVMVKPLRFLNLCSKP</sequence>
<gene>
    <name evidence="1" type="ORF">HannXRQ_Chr10g0295621</name>
</gene>
<organism evidence="1 2">
    <name type="scientific">Helianthus annuus</name>
    <name type="common">Common sunflower</name>
    <dbReference type="NCBI Taxonomy" id="4232"/>
    <lineage>
        <taxon>Eukaryota</taxon>
        <taxon>Viridiplantae</taxon>
        <taxon>Streptophyta</taxon>
        <taxon>Embryophyta</taxon>
        <taxon>Tracheophyta</taxon>
        <taxon>Spermatophyta</taxon>
        <taxon>Magnoliopsida</taxon>
        <taxon>eudicotyledons</taxon>
        <taxon>Gunneridae</taxon>
        <taxon>Pentapetalae</taxon>
        <taxon>asterids</taxon>
        <taxon>campanulids</taxon>
        <taxon>Asterales</taxon>
        <taxon>Asteraceae</taxon>
        <taxon>Asteroideae</taxon>
        <taxon>Heliantheae alliance</taxon>
        <taxon>Heliantheae</taxon>
        <taxon>Helianthus</taxon>
    </lineage>
</organism>
<dbReference type="InParanoid" id="A0A251TK75"/>
<reference evidence="2" key="1">
    <citation type="journal article" date="2017" name="Nature">
        <title>The sunflower genome provides insights into oil metabolism, flowering and Asterid evolution.</title>
        <authorList>
            <person name="Badouin H."/>
            <person name="Gouzy J."/>
            <person name="Grassa C.J."/>
            <person name="Murat F."/>
            <person name="Staton S.E."/>
            <person name="Cottret L."/>
            <person name="Lelandais-Briere C."/>
            <person name="Owens G.L."/>
            <person name="Carrere S."/>
            <person name="Mayjonade B."/>
            <person name="Legrand L."/>
            <person name="Gill N."/>
            <person name="Kane N.C."/>
            <person name="Bowers J.E."/>
            <person name="Hubner S."/>
            <person name="Bellec A."/>
            <person name="Berard A."/>
            <person name="Berges H."/>
            <person name="Blanchet N."/>
            <person name="Boniface M.C."/>
            <person name="Brunel D."/>
            <person name="Catrice O."/>
            <person name="Chaidir N."/>
            <person name="Claudel C."/>
            <person name="Donnadieu C."/>
            <person name="Faraut T."/>
            <person name="Fievet G."/>
            <person name="Helmstetter N."/>
            <person name="King M."/>
            <person name="Knapp S.J."/>
            <person name="Lai Z."/>
            <person name="Le Paslier M.C."/>
            <person name="Lippi Y."/>
            <person name="Lorenzon L."/>
            <person name="Mandel J.R."/>
            <person name="Marage G."/>
            <person name="Marchand G."/>
            <person name="Marquand E."/>
            <person name="Bret-Mestries E."/>
            <person name="Morien E."/>
            <person name="Nambeesan S."/>
            <person name="Nguyen T."/>
            <person name="Pegot-Espagnet P."/>
            <person name="Pouilly N."/>
            <person name="Raftis F."/>
            <person name="Sallet E."/>
            <person name="Schiex T."/>
            <person name="Thomas J."/>
            <person name="Vandecasteele C."/>
            <person name="Vares D."/>
            <person name="Vear F."/>
            <person name="Vautrin S."/>
            <person name="Crespi M."/>
            <person name="Mangin B."/>
            <person name="Burke J.M."/>
            <person name="Salse J."/>
            <person name="Munos S."/>
            <person name="Vincourt P."/>
            <person name="Rieseberg L.H."/>
            <person name="Langlade N.B."/>
        </authorList>
    </citation>
    <scope>NUCLEOTIDE SEQUENCE [LARGE SCALE GENOMIC DNA]</scope>
    <source>
        <strain evidence="2">cv. SF193</strain>
    </source>
</reference>
<protein>
    <submittedName>
        <fullName evidence="1">Uncharacterized protein</fullName>
    </submittedName>
</protein>
<keyword evidence="2" id="KW-1185">Reference proteome</keyword>
<accession>A0A251TK75</accession>
<dbReference type="EMBL" id="CM007899">
    <property type="protein sequence ID" value="OTG11153.1"/>
    <property type="molecule type" value="Genomic_DNA"/>
</dbReference>
<dbReference type="Proteomes" id="UP000215914">
    <property type="component" value="Chromosome 10"/>
</dbReference>
<evidence type="ECO:0000313" key="1">
    <source>
        <dbReference type="EMBL" id="OTG11153.1"/>
    </source>
</evidence>
<proteinExistence type="predicted"/>